<dbReference type="OrthoDB" id="9779889at2"/>
<dbReference type="PROSITE" id="PS50076">
    <property type="entry name" value="DNAJ_2"/>
    <property type="match status" value="1"/>
</dbReference>
<proteinExistence type="predicted"/>
<reference evidence="3" key="1">
    <citation type="submission" date="2015-12" db="EMBL/GenBank/DDBJ databases">
        <authorList>
            <person name="Lodha T.D."/>
            <person name="Chintalapati S."/>
            <person name="Chintalapati V.R."/>
            <person name="Sravanthi T."/>
        </authorList>
    </citation>
    <scope>NUCLEOTIDE SEQUENCE [LARGE SCALE GENOMIC DNA]</scope>
    <source>
        <strain evidence="3">JC133</strain>
    </source>
</reference>
<dbReference type="InterPro" id="IPR036869">
    <property type="entry name" value="J_dom_sf"/>
</dbReference>
<name>A0A2S4JNP7_9SPIO</name>
<protein>
    <recommendedName>
        <fullName evidence="1">J domain-containing protein</fullName>
    </recommendedName>
</protein>
<comment type="caution">
    <text evidence="2">The sequence shown here is derived from an EMBL/GenBank/DDBJ whole genome shotgun (WGS) entry which is preliminary data.</text>
</comment>
<dbReference type="Proteomes" id="UP000237350">
    <property type="component" value="Unassembled WGS sequence"/>
</dbReference>
<evidence type="ECO:0000313" key="2">
    <source>
        <dbReference type="EMBL" id="POR01141.1"/>
    </source>
</evidence>
<gene>
    <name evidence="2" type="ORF">AU468_08640</name>
</gene>
<dbReference type="SUPFAM" id="SSF46565">
    <property type="entry name" value="Chaperone J-domain"/>
    <property type="match status" value="1"/>
</dbReference>
<dbReference type="SMART" id="SM00271">
    <property type="entry name" value="DnaJ"/>
    <property type="match status" value="1"/>
</dbReference>
<evidence type="ECO:0000313" key="3">
    <source>
        <dbReference type="Proteomes" id="UP000237350"/>
    </source>
</evidence>
<dbReference type="InterPro" id="IPR001623">
    <property type="entry name" value="DnaJ_domain"/>
</dbReference>
<dbReference type="InterPro" id="IPR016024">
    <property type="entry name" value="ARM-type_fold"/>
</dbReference>
<organism evidence="2 3">
    <name type="scientific">Alkalispirochaeta sphaeroplastigenens</name>
    <dbReference type="NCBI Taxonomy" id="1187066"/>
    <lineage>
        <taxon>Bacteria</taxon>
        <taxon>Pseudomonadati</taxon>
        <taxon>Spirochaetota</taxon>
        <taxon>Spirochaetia</taxon>
        <taxon>Spirochaetales</taxon>
        <taxon>Spirochaetaceae</taxon>
        <taxon>Alkalispirochaeta</taxon>
    </lineage>
</organism>
<dbReference type="SUPFAM" id="SSF48371">
    <property type="entry name" value="ARM repeat"/>
    <property type="match status" value="1"/>
</dbReference>
<dbReference type="Gene3D" id="1.10.287.110">
    <property type="entry name" value="DnaJ domain"/>
    <property type="match status" value="1"/>
</dbReference>
<dbReference type="RefSeq" id="WP_103680369.1">
    <property type="nucleotide sequence ID" value="NZ_LPWH01000068.1"/>
</dbReference>
<dbReference type="AlphaFoldDB" id="A0A2S4JNP7"/>
<evidence type="ECO:0000259" key="1">
    <source>
        <dbReference type="PROSITE" id="PS50076"/>
    </source>
</evidence>
<sequence length="205" mass="22499">MRTDEAFRELGISPDTPVAEVRRRYRRLVKELHPDTAGGVPLTEARRTARVARVVQAYRRICGDERSTVSAPGSPLEGSQRIFALGRIVLESADSARRLEAARELAASEKRTAALYLQQAIADRDPHVAAQAARGFLRCAGVRVEEDALNLFDQLPATRRVVLVQAVLSSGRDLPRLLACARADSDETVRSAASRFPVGRGRWSA</sequence>
<dbReference type="EMBL" id="LPWH01000068">
    <property type="protein sequence ID" value="POR01141.1"/>
    <property type="molecule type" value="Genomic_DNA"/>
</dbReference>
<feature type="domain" description="J" evidence="1">
    <location>
        <begin position="5"/>
        <end position="66"/>
    </location>
</feature>
<dbReference type="CDD" id="cd06257">
    <property type="entry name" value="DnaJ"/>
    <property type="match status" value="1"/>
</dbReference>
<accession>A0A2S4JNP7</accession>
<keyword evidence="3" id="KW-1185">Reference proteome</keyword>